<comment type="caution">
    <text evidence="2">The sequence shown here is derived from an EMBL/GenBank/DDBJ whole genome shotgun (WGS) entry which is preliminary data.</text>
</comment>
<feature type="transmembrane region" description="Helical" evidence="1">
    <location>
        <begin position="7"/>
        <end position="26"/>
    </location>
</feature>
<dbReference type="AlphaFoldDB" id="A0A1J8PIL3"/>
<name>A0A1J8PIL3_9AGAM</name>
<evidence type="ECO:0000313" key="2">
    <source>
        <dbReference type="EMBL" id="OJA07643.1"/>
    </source>
</evidence>
<reference evidence="2 3" key="1">
    <citation type="submission" date="2016-03" db="EMBL/GenBank/DDBJ databases">
        <title>Comparative genomics of the ectomycorrhizal sister species Rhizopogon vinicolor and Rhizopogon vesiculosus (Basidiomycota: Boletales) reveals a divergence of the mating type B locus.</title>
        <authorList>
            <person name="Mujic A.B."/>
            <person name="Kuo A."/>
            <person name="Tritt A."/>
            <person name="Lipzen A."/>
            <person name="Chen C."/>
            <person name="Johnson J."/>
            <person name="Sharma A."/>
            <person name="Barry K."/>
            <person name="Grigoriev I.V."/>
            <person name="Spatafora J.W."/>
        </authorList>
    </citation>
    <scope>NUCLEOTIDE SEQUENCE [LARGE SCALE GENOMIC DNA]</scope>
    <source>
        <strain evidence="2 3">AM-OR11-056</strain>
    </source>
</reference>
<keyword evidence="1" id="KW-1133">Transmembrane helix</keyword>
<feature type="transmembrane region" description="Helical" evidence="1">
    <location>
        <begin position="150"/>
        <end position="168"/>
    </location>
</feature>
<gene>
    <name evidence="2" type="ORF">AZE42_01133</name>
</gene>
<dbReference type="Pfam" id="PF06687">
    <property type="entry name" value="SUR7"/>
    <property type="match status" value="1"/>
</dbReference>
<dbReference type="InterPro" id="IPR052413">
    <property type="entry name" value="SUR7_domain"/>
</dbReference>
<feature type="transmembrane region" description="Helical" evidence="1">
    <location>
        <begin position="228"/>
        <end position="248"/>
    </location>
</feature>
<evidence type="ECO:0000256" key="1">
    <source>
        <dbReference type="SAM" id="Phobius"/>
    </source>
</evidence>
<accession>A0A1J8PIL3</accession>
<dbReference type="GO" id="GO:0005886">
    <property type="term" value="C:plasma membrane"/>
    <property type="evidence" value="ECO:0007669"/>
    <property type="project" value="InterPro"/>
</dbReference>
<keyword evidence="1" id="KW-0472">Membrane</keyword>
<dbReference type="OrthoDB" id="3349852at2759"/>
<dbReference type="GO" id="GO:0051285">
    <property type="term" value="C:cell cortex of cell tip"/>
    <property type="evidence" value="ECO:0007669"/>
    <property type="project" value="TreeGrafter"/>
</dbReference>
<dbReference type="Gene3D" id="1.20.140.150">
    <property type="match status" value="1"/>
</dbReference>
<proteinExistence type="predicted"/>
<protein>
    <submittedName>
        <fullName evidence="2">Uncharacterized protein</fullName>
    </submittedName>
</protein>
<keyword evidence="3" id="KW-1185">Reference proteome</keyword>
<dbReference type="InterPro" id="IPR009571">
    <property type="entry name" value="SUR7/Rim9-like_fungi"/>
</dbReference>
<dbReference type="GO" id="GO:0031505">
    <property type="term" value="P:fungal-type cell wall organization"/>
    <property type="evidence" value="ECO:0007669"/>
    <property type="project" value="TreeGrafter"/>
</dbReference>
<evidence type="ECO:0000313" key="3">
    <source>
        <dbReference type="Proteomes" id="UP000183567"/>
    </source>
</evidence>
<keyword evidence="1" id="KW-0812">Transmembrane</keyword>
<organism evidence="2 3">
    <name type="scientific">Rhizopogon vesiculosus</name>
    <dbReference type="NCBI Taxonomy" id="180088"/>
    <lineage>
        <taxon>Eukaryota</taxon>
        <taxon>Fungi</taxon>
        <taxon>Dikarya</taxon>
        <taxon>Basidiomycota</taxon>
        <taxon>Agaricomycotina</taxon>
        <taxon>Agaricomycetes</taxon>
        <taxon>Agaricomycetidae</taxon>
        <taxon>Boletales</taxon>
        <taxon>Suillineae</taxon>
        <taxon>Rhizopogonaceae</taxon>
        <taxon>Rhizopogon</taxon>
    </lineage>
</organism>
<feature type="transmembrane region" description="Helical" evidence="1">
    <location>
        <begin position="175"/>
        <end position="198"/>
    </location>
</feature>
<dbReference type="STRING" id="180088.A0A1J8PIL3"/>
<dbReference type="PANTHER" id="PTHR28019">
    <property type="entry name" value="CELL MEMBRANE PROTEIN YLR413W-RELATED"/>
    <property type="match status" value="1"/>
</dbReference>
<dbReference type="EMBL" id="LVVM01006603">
    <property type="protein sequence ID" value="OJA07643.1"/>
    <property type="molecule type" value="Genomic_DNA"/>
</dbReference>
<dbReference type="PANTHER" id="PTHR28019:SF2">
    <property type="entry name" value="CELL MEMBRANE PROTEIN YLR413W-RELATED"/>
    <property type="match status" value="1"/>
</dbReference>
<dbReference type="Proteomes" id="UP000183567">
    <property type="component" value="Unassembled WGS sequence"/>
</dbReference>
<sequence>MKGEYCVGSASFLSFVALMLLIFVHVGQINTSTVPYGIAMAKVNMSGFGQALSIGVVKPDPVLGLYTNNYTSPLGEQNGLRQFYQFGLYSYCAFVNSSAGTCTNHTVADRFEPYIAITSDMLQNYTQFAFGFFGNTTFANSDYLGNNAVAAYYFILLGTIFATIALLTGVARRAILFFISTTMSIMAALFILIGAAIWTSIVKKCESINTQDISSGVLSGIVVSYGNGIYLTWAAFACLAASIVPYMLRYDCSINSFKAAWLMAHPAVAHFDDAGHRPRLDTYDIDNLL</sequence>